<name>D3UJI4_HELM1</name>
<dbReference type="KEGG" id="hms:HMU14070"/>
<dbReference type="AlphaFoldDB" id="D3UJI4"/>
<organism evidence="2 3">
    <name type="scientific">Helicobacter mustelae (strain ATCC 43772 / CCUG 25715 / CIP 103759 / LMG 18044 / NCTC 12198 / R85-136P)</name>
    <name type="common">Campylobacter mustelae</name>
    <dbReference type="NCBI Taxonomy" id="679897"/>
    <lineage>
        <taxon>Bacteria</taxon>
        <taxon>Pseudomonadati</taxon>
        <taxon>Campylobacterota</taxon>
        <taxon>Epsilonproteobacteria</taxon>
        <taxon>Campylobacterales</taxon>
        <taxon>Helicobacteraceae</taxon>
        <taxon>Helicobacter</taxon>
    </lineage>
</organism>
<dbReference type="STRING" id="679897.HMU14070"/>
<accession>D3UJI4</accession>
<dbReference type="InterPro" id="IPR007332">
    <property type="entry name" value="DUF411"/>
</dbReference>
<evidence type="ECO:0000313" key="2">
    <source>
        <dbReference type="EMBL" id="CBG40660.1"/>
    </source>
</evidence>
<sequence length="149" mass="16875">MPYLIFQGVMMKKICLGLMFGALFAQSHVTVYEDSNCGCCGKWSAYLGQNGFDVEESKTPRVQEYKDKYKIPREMRSCHTGMVEGYFLEGHIPAQDIKRLLQERPKDIAGLSVPNMPIGSPGMEQGDLHQHFVTYAIKKDGSIILWSKH</sequence>
<dbReference type="EMBL" id="FN555004">
    <property type="protein sequence ID" value="CBG40660.1"/>
    <property type="molecule type" value="Genomic_DNA"/>
</dbReference>
<evidence type="ECO:0000256" key="1">
    <source>
        <dbReference type="SAM" id="SignalP"/>
    </source>
</evidence>
<feature type="chain" id="PRO_5003051193" evidence="1">
    <location>
        <begin position="28"/>
        <end position="149"/>
    </location>
</feature>
<dbReference type="eggNOG" id="COG3019">
    <property type="taxonomic scope" value="Bacteria"/>
</dbReference>
<dbReference type="Pfam" id="PF04214">
    <property type="entry name" value="DUF411"/>
    <property type="match status" value="1"/>
</dbReference>
<keyword evidence="3" id="KW-1185">Reference proteome</keyword>
<protein>
    <submittedName>
        <fullName evidence="2">Putative periplasmic protein</fullName>
    </submittedName>
</protein>
<dbReference type="Proteomes" id="UP000001522">
    <property type="component" value="Chromosome"/>
</dbReference>
<proteinExistence type="predicted"/>
<keyword evidence="1" id="KW-0732">Signal</keyword>
<reference evidence="2 3" key="1">
    <citation type="journal article" date="2010" name="BMC Genomics">
        <title>Comparative genomics and proteomics of Helicobacter mustelae, an ulcerogenic and carcinogenic gastric pathogen.</title>
        <authorList>
            <person name="O'Toole P.W."/>
            <person name="Snelling W.J."/>
            <person name="Canchaya C."/>
            <person name="Forde B.M."/>
            <person name="Hardie K.R."/>
            <person name="Josenhans C."/>
            <person name="Graham R.L.J."/>
            <person name="McMullan G."/>
            <person name="Parkhill J."/>
            <person name="Belda E."/>
            <person name="Bentley S.D."/>
        </authorList>
    </citation>
    <scope>NUCLEOTIDE SEQUENCE [LARGE SCALE GENOMIC DNA]</scope>
    <source>
        <strain evidence="3">ATCC 43772 / LMG 18044 / NCTC 12198 / 12198</strain>
    </source>
</reference>
<gene>
    <name evidence="2" type="ordered locus">HMU14070</name>
</gene>
<dbReference type="HOGENOM" id="CLU_112034_0_0_7"/>
<feature type="signal peptide" evidence="1">
    <location>
        <begin position="1"/>
        <end position="27"/>
    </location>
</feature>
<evidence type="ECO:0000313" key="3">
    <source>
        <dbReference type="Proteomes" id="UP000001522"/>
    </source>
</evidence>